<dbReference type="EMBL" id="JBHUMA010000003">
    <property type="protein sequence ID" value="MFD2597329.1"/>
    <property type="molecule type" value="Genomic_DNA"/>
</dbReference>
<evidence type="ECO:0000313" key="2">
    <source>
        <dbReference type="Proteomes" id="UP001597393"/>
    </source>
</evidence>
<proteinExistence type="predicted"/>
<protein>
    <submittedName>
        <fullName evidence="1">Uncharacterized protein</fullName>
    </submittedName>
</protein>
<comment type="caution">
    <text evidence="1">The sequence shown here is derived from an EMBL/GenBank/DDBJ whole genome shotgun (WGS) entry which is preliminary data.</text>
</comment>
<evidence type="ECO:0000313" key="1">
    <source>
        <dbReference type="EMBL" id="MFD2597329.1"/>
    </source>
</evidence>
<keyword evidence="2" id="KW-1185">Reference proteome</keyword>
<dbReference type="RefSeq" id="WP_380866417.1">
    <property type="nucleotide sequence ID" value="NZ_JBHUMA010000003.1"/>
</dbReference>
<organism evidence="1 2">
    <name type="scientific">Sphingobacterium corticis</name>
    <dbReference type="NCBI Taxonomy" id="1812823"/>
    <lineage>
        <taxon>Bacteria</taxon>
        <taxon>Pseudomonadati</taxon>
        <taxon>Bacteroidota</taxon>
        <taxon>Sphingobacteriia</taxon>
        <taxon>Sphingobacteriales</taxon>
        <taxon>Sphingobacteriaceae</taxon>
        <taxon>Sphingobacterium</taxon>
    </lineage>
</organism>
<accession>A0ABW5NH23</accession>
<reference evidence="2" key="1">
    <citation type="journal article" date="2019" name="Int. J. Syst. Evol. Microbiol.">
        <title>The Global Catalogue of Microorganisms (GCM) 10K type strain sequencing project: providing services to taxonomists for standard genome sequencing and annotation.</title>
        <authorList>
            <consortium name="The Broad Institute Genomics Platform"/>
            <consortium name="The Broad Institute Genome Sequencing Center for Infectious Disease"/>
            <person name="Wu L."/>
            <person name="Ma J."/>
        </authorList>
    </citation>
    <scope>NUCLEOTIDE SEQUENCE [LARGE SCALE GENOMIC DNA]</scope>
    <source>
        <strain evidence="2">KCTC 42248</strain>
    </source>
</reference>
<dbReference type="Proteomes" id="UP001597393">
    <property type="component" value="Unassembled WGS sequence"/>
</dbReference>
<gene>
    <name evidence="1" type="ORF">ACFSQ3_00075</name>
</gene>
<sequence length="113" mass="12775">MIKKRIHTLKAEIKTSASGPVTDEHGKITFPESETKKVERSCRAESNTVDGRTVVEDGVNYDYSYLVFTDIEIESLPVNTSVEILDDLRGDVFGKGVVVKFERGQRVTRIWLK</sequence>
<name>A0ABW5NH23_9SPHI</name>